<evidence type="ECO:0000313" key="1">
    <source>
        <dbReference type="EMBL" id="MEA5610170.1"/>
    </source>
</evidence>
<name>A0ABU5UXB5_NODSP</name>
<organism evidence="1 2">
    <name type="scientific">Nodularia spumigena UHCC 0060</name>
    <dbReference type="NCBI Taxonomy" id="3110300"/>
    <lineage>
        <taxon>Bacteria</taxon>
        <taxon>Bacillati</taxon>
        <taxon>Cyanobacteriota</taxon>
        <taxon>Cyanophyceae</taxon>
        <taxon>Nostocales</taxon>
        <taxon>Nodulariaceae</taxon>
        <taxon>Nodularia</taxon>
    </lineage>
</organism>
<gene>
    <name evidence="1" type="ORF">VB695_19200</name>
</gene>
<evidence type="ECO:0000313" key="2">
    <source>
        <dbReference type="Proteomes" id="UP001303285"/>
    </source>
</evidence>
<proteinExistence type="predicted"/>
<dbReference type="EMBL" id="JAYGHK010000079">
    <property type="protein sequence ID" value="MEA5610170.1"/>
    <property type="molecule type" value="Genomic_DNA"/>
</dbReference>
<comment type="caution">
    <text evidence="1">The sequence shown here is derived from an EMBL/GenBank/DDBJ whole genome shotgun (WGS) entry which is preliminary data.</text>
</comment>
<dbReference type="GeneID" id="78019972"/>
<reference evidence="1 2" key="1">
    <citation type="submission" date="2023-12" db="EMBL/GenBank/DDBJ databases">
        <title>Baltic Sea Cyanobacteria.</title>
        <authorList>
            <person name="Delbaje E."/>
            <person name="Fewer D.P."/>
            <person name="Shishido T.K."/>
        </authorList>
    </citation>
    <scope>NUCLEOTIDE SEQUENCE [LARGE SCALE GENOMIC DNA]</scope>
    <source>
        <strain evidence="1 2">UHCC 0060</strain>
    </source>
</reference>
<sequence>MGILDCLDVLRKVHKSARYTIAGFSHGDAECFNTVRYQPLSHQRQFLSLIPNSIMVFENLIVDLEISDRYTERS</sequence>
<protein>
    <submittedName>
        <fullName evidence="1">Uncharacterized protein</fullName>
    </submittedName>
</protein>
<dbReference type="Proteomes" id="UP001303285">
    <property type="component" value="Unassembled WGS sequence"/>
</dbReference>
<dbReference type="RefSeq" id="WP_144360577.1">
    <property type="nucleotide sequence ID" value="NZ_JAYGHK010000079.1"/>
</dbReference>
<keyword evidence="2" id="KW-1185">Reference proteome</keyword>
<accession>A0ABU5UXB5</accession>